<name>A0A0D8X708_DICVI</name>
<dbReference type="AlphaFoldDB" id="A0A0D8X708"/>
<proteinExistence type="predicted"/>
<protein>
    <submittedName>
        <fullName evidence="1">Uncharacterized protein</fullName>
    </submittedName>
</protein>
<sequence>MMMFGHLNMFVQSNDIVIDKRRKNMNHLVRIGAIDNGWVYNKIDVIDVPCKDLFSMASKHVLYVWFYE</sequence>
<reference evidence="1 2" key="1">
    <citation type="submission" date="2013-11" db="EMBL/GenBank/DDBJ databases">
        <title>Draft genome of the bovine lungworm Dictyocaulus viviparus.</title>
        <authorList>
            <person name="Mitreva M."/>
        </authorList>
    </citation>
    <scope>NUCLEOTIDE SEQUENCE [LARGE SCALE GENOMIC DNA]</scope>
    <source>
        <strain evidence="1 2">HannoverDv2000</strain>
    </source>
</reference>
<reference evidence="2" key="2">
    <citation type="journal article" date="2016" name="Sci. Rep.">
        <title>Dictyocaulus viviparus genome, variome and transcriptome elucidate lungworm biology and support future intervention.</title>
        <authorList>
            <person name="McNulty S.N."/>
            <person name="Strube C."/>
            <person name="Rosa B.A."/>
            <person name="Martin J.C."/>
            <person name="Tyagi R."/>
            <person name="Choi Y.J."/>
            <person name="Wang Q."/>
            <person name="Hallsworth Pepin K."/>
            <person name="Zhang X."/>
            <person name="Ozersky P."/>
            <person name="Wilson R.K."/>
            <person name="Sternberg P.W."/>
            <person name="Gasser R.B."/>
            <person name="Mitreva M."/>
        </authorList>
    </citation>
    <scope>NUCLEOTIDE SEQUENCE [LARGE SCALE GENOMIC DNA]</scope>
    <source>
        <strain evidence="2">HannoverDv2000</strain>
    </source>
</reference>
<dbReference type="Proteomes" id="UP000053766">
    <property type="component" value="Unassembled WGS sequence"/>
</dbReference>
<organism evidence="1 2">
    <name type="scientific">Dictyocaulus viviparus</name>
    <name type="common">Bovine lungworm</name>
    <dbReference type="NCBI Taxonomy" id="29172"/>
    <lineage>
        <taxon>Eukaryota</taxon>
        <taxon>Metazoa</taxon>
        <taxon>Ecdysozoa</taxon>
        <taxon>Nematoda</taxon>
        <taxon>Chromadorea</taxon>
        <taxon>Rhabditida</taxon>
        <taxon>Rhabditina</taxon>
        <taxon>Rhabditomorpha</taxon>
        <taxon>Strongyloidea</taxon>
        <taxon>Metastrongylidae</taxon>
        <taxon>Dictyocaulus</taxon>
    </lineage>
</organism>
<dbReference type="EMBL" id="KN717409">
    <property type="protein sequence ID" value="KJH40293.1"/>
    <property type="molecule type" value="Genomic_DNA"/>
</dbReference>
<evidence type="ECO:0000313" key="2">
    <source>
        <dbReference type="Proteomes" id="UP000053766"/>
    </source>
</evidence>
<evidence type="ECO:0000313" key="1">
    <source>
        <dbReference type="EMBL" id="KJH40293.1"/>
    </source>
</evidence>
<accession>A0A0D8X708</accession>
<keyword evidence="2" id="KW-1185">Reference proteome</keyword>
<gene>
    <name evidence="1" type="ORF">DICVIV_13766</name>
</gene>